<comment type="caution">
    <text evidence="3">The sequence shown here is derived from an EMBL/GenBank/DDBJ whole genome shotgun (WGS) entry which is preliminary data.</text>
</comment>
<reference evidence="3 4" key="1">
    <citation type="submission" date="2023-01" db="EMBL/GenBank/DDBJ databases">
        <title>Novel species of the genus Asticcacaulis isolated from rivers.</title>
        <authorList>
            <person name="Lu H."/>
        </authorList>
    </citation>
    <scope>NUCLEOTIDE SEQUENCE [LARGE SCALE GENOMIC DNA]</scope>
    <source>
        <strain evidence="3 4">BYS171W</strain>
    </source>
</reference>
<keyword evidence="4" id="KW-1185">Reference proteome</keyword>
<sequence>MDLPKVVGLKDRLIEQIRLDGPLTIPDYMWACLFDPQAGYYSTRPALGEGGDFITAPMVSQMFGELIGLWVMQVWQDMGAPAKVRVVEIGPGDGTLMSDLLRSFRLMPAFQAAAEIALVEPSLPLRAVQSQKLGDILYHDHLHDLPTDAPLIVVANEVLDCLPARQFQLTDDGWFERCVGLHDGNLIIGLVPAPEDFKAPFAAEIGQVCEVSPAQNRFVESLGALLQEASGAALLIDYGRDRPEPGDTLQALHKHEKTDPLAKPGAHDLTQWADFPALAVTALNMGLTVSQITPQGVFLQRLGIIERFEALRAKNPAQTDKLARQVHRLIAADEMGDLFKVMAMSSPDLVLPGLEAIQLSE</sequence>
<dbReference type="SUPFAM" id="SSF53335">
    <property type="entry name" value="S-adenosyl-L-methionine-dependent methyltransferases"/>
    <property type="match status" value="1"/>
</dbReference>
<dbReference type="PANTHER" id="PTHR12049:SF7">
    <property type="entry name" value="PROTEIN ARGININE METHYLTRANSFERASE NDUFAF7, MITOCHONDRIAL"/>
    <property type="match status" value="1"/>
</dbReference>
<name>A0ABT5HUS9_9CAUL</name>
<gene>
    <name evidence="3" type="ORF">PQU92_11145</name>
</gene>
<dbReference type="InterPro" id="IPR003788">
    <property type="entry name" value="NDUFAF7"/>
</dbReference>
<dbReference type="EMBL" id="JAQQKX010000008">
    <property type="protein sequence ID" value="MDC7683836.1"/>
    <property type="molecule type" value="Genomic_DNA"/>
</dbReference>
<dbReference type="InterPro" id="IPR029063">
    <property type="entry name" value="SAM-dependent_MTases_sf"/>
</dbReference>
<evidence type="ECO:0000313" key="3">
    <source>
        <dbReference type="EMBL" id="MDC7683836.1"/>
    </source>
</evidence>
<dbReference type="EC" id="2.1.1.-" evidence="3"/>
<evidence type="ECO:0000313" key="4">
    <source>
        <dbReference type="Proteomes" id="UP001214854"/>
    </source>
</evidence>
<evidence type="ECO:0000256" key="1">
    <source>
        <dbReference type="ARBA" id="ARBA00022603"/>
    </source>
</evidence>
<accession>A0ABT5HUS9</accession>
<protein>
    <submittedName>
        <fullName evidence="3">SAM-dependent methyltransferase</fullName>
        <ecNumber evidence="3">2.1.1.-</ecNumber>
    </submittedName>
</protein>
<dbReference type="PANTHER" id="PTHR12049">
    <property type="entry name" value="PROTEIN ARGININE METHYLTRANSFERASE NDUFAF7, MITOCHONDRIAL"/>
    <property type="match status" value="1"/>
</dbReference>
<keyword evidence="2 3" id="KW-0808">Transferase</keyword>
<dbReference type="Gene3D" id="3.40.50.12710">
    <property type="match status" value="1"/>
</dbReference>
<dbReference type="Pfam" id="PF02636">
    <property type="entry name" value="Methyltransf_28"/>
    <property type="match status" value="1"/>
</dbReference>
<dbReference type="RefSeq" id="WP_272748297.1">
    <property type="nucleotide sequence ID" value="NZ_JAQQKX010000008.1"/>
</dbReference>
<organism evidence="3 4">
    <name type="scientific">Asticcacaulis aquaticus</name>
    <dbReference type="NCBI Taxonomy" id="2984212"/>
    <lineage>
        <taxon>Bacteria</taxon>
        <taxon>Pseudomonadati</taxon>
        <taxon>Pseudomonadota</taxon>
        <taxon>Alphaproteobacteria</taxon>
        <taxon>Caulobacterales</taxon>
        <taxon>Caulobacteraceae</taxon>
        <taxon>Asticcacaulis</taxon>
    </lineage>
</organism>
<keyword evidence="1 3" id="KW-0489">Methyltransferase</keyword>
<dbReference type="GO" id="GO:0032259">
    <property type="term" value="P:methylation"/>
    <property type="evidence" value="ECO:0007669"/>
    <property type="project" value="UniProtKB-KW"/>
</dbReference>
<dbReference type="GO" id="GO:0008168">
    <property type="term" value="F:methyltransferase activity"/>
    <property type="evidence" value="ECO:0007669"/>
    <property type="project" value="UniProtKB-KW"/>
</dbReference>
<dbReference type="InterPro" id="IPR038375">
    <property type="entry name" value="NDUFAF7_sf"/>
</dbReference>
<evidence type="ECO:0000256" key="2">
    <source>
        <dbReference type="ARBA" id="ARBA00022679"/>
    </source>
</evidence>
<proteinExistence type="predicted"/>
<dbReference type="Proteomes" id="UP001214854">
    <property type="component" value="Unassembled WGS sequence"/>
</dbReference>